<feature type="compositionally biased region" description="Basic and acidic residues" evidence="3">
    <location>
        <begin position="789"/>
        <end position="805"/>
    </location>
</feature>
<evidence type="ECO:0000256" key="2">
    <source>
        <dbReference type="ARBA" id="ARBA00022737"/>
    </source>
</evidence>
<feature type="compositionally biased region" description="Low complexity" evidence="3">
    <location>
        <begin position="695"/>
        <end position="719"/>
    </location>
</feature>
<dbReference type="InterPro" id="IPR000210">
    <property type="entry name" value="BTB/POZ_dom"/>
</dbReference>
<sequence>MNYNNYNHLPRSLSTDEAAYADQSTTSTASIPYTEETTAHAHHRNHSSDHIVFPKFPVPPPNATATTSGQGHNSTSTHSSEPQYPIVTLQSRSTSMPSTAGHRLSTGKDKETYTLSDRTSTLLQVTGQIPPPLIGSTTVIHNKRMVLFGGRQEGGAPTNSLYVLDLDTLVWELVDHTYHQRHALQQNDLTTKMTTPSILEERHHPLSPDNTQRINSVVGLTSVAEYTTSIPQPRYYHSAIVVTAPPLFDAHGVLAGWGEENTAQMVVFGGRCIEQDEYGVHEACLNDTHILDLTSMRWLSTSLNPAEYQHPVAARPGLQPPQQRSVYETSSENKVSNFGSVDSGHGSMEPSRLAASLATLTPGDMSFQAAQFSQTRRETSPLRSATPSTFTGTPSSFAGTPLTTQQPTPQLAHSPFLQHTPRARFAHIASLNGDHMVIVGGRMQDNSPIQDISVLDLARRVWMVGGELHAQCCQRMSALAGVEERPMTRRRRRYLECLAGDEHSPEQSSSASDLSSSASSLAPSSTASSTANSTANSTPINSGPLPRLPSAAIPPISPTSTSFLLNPRKNSWHRGEGHPFDLLPVNTIPRHRFKTDTRLLTGLEQDDSVWGLQPGKPQDYTSANVAKSHGLVGLGMDPEISQGMAASAGLSMTTADAVARSRQPSVSSSKSGQTTTSKGSKMSAQEAAAARKRSQSQSSSTPSSPSVAGSGSRSRSKAPVTHAVSKKFFAKSNGGLLDLDDLAVTIAREAKTRPPVRPKVIATTRSQRRGSSSTTSSSGSLRRGSAATDDSRKTGKTDGKSEKSTINDSRSNINVNINGSRSNVNINDSKRNATEAKGAVNESKSTVSESKTTVNDPRSERRKSLGSVPDPFHLSGIALADTMEPLEQATATASQKSMRPSLYMFSNYMSTTTKPRQELVKIQATKTANCARSELNSYDIKAEWTGSYVNDLTTRMLASTELAVPPQMLFPESHVVDHCVLLSGSAAPSSTTKATDKLASSSSESLGQDMHDGASSSSSTSGSDSRSTFSVWMFHLKTHQWTQLELSKSLSSGEWKQSLLDRDDNYLYLIGTGIKDPQQEMAGLDPARQLASTLVPTAFTHLVKVDLEGFGICPEIDEASMGTNGAKLGLVMLRDGLGADVVLVSSADGGRVRVNSAMVGQRWGYFQNLIRERDSKIKHDSTYIHGPRDEEARLQELTDLPTEIVVREAMPILVAFLQYVYTNELATAHQLKLKSLQGMLLMSNRYDLTRLRQLVLRALHHQLDANNAPAICEVAVLSGEFGLQTCALRVLLQNARLAQLRQQGEAAEAKRRLDFAMSRLEEIEEERKRRASVPANHPLYGVTAAAAATAVASAAASGSGSGVPPPSSRSRPGNSVQFTGGVAPHRSGSGPPSTTTSNTSTPGLGSIGRFFRHREESVELEHH</sequence>
<dbReference type="SUPFAM" id="SSF54695">
    <property type="entry name" value="POZ domain"/>
    <property type="match status" value="1"/>
</dbReference>
<evidence type="ECO:0000313" key="6">
    <source>
        <dbReference type="Proteomes" id="UP000723463"/>
    </source>
</evidence>
<organism evidence="5 6">
    <name type="scientific">Mortierella hygrophila</name>
    <dbReference type="NCBI Taxonomy" id="979708"/>
    <lineage>
        <taxon>Eukaryota</taxon>
        <taxon>Fungi</taxon>
        <taxon>Fungi incertae sedis</taxon>
        <taxon>Mucoromycota</taxon>
        <taxon>Mortierellomycotina</taxon>
        <taxon>Mortierellomycetes</taxon>
        <taxon>Mortierellales</taxon>
        <taxon>Mortierellaceae</taxon>
        <taxon>Mortierella</taxon>
    </lineage>
</organism>
<evidence type="ECO:0000256" key="3">
    <source>
        <dbReference type="SAM" id="MobiDB-lite"/>
    </source>
</evidence>
<feature type="region of interest" description="Disordered" evidence="3">
    <location>
        <begin position="499"/>
        <end position="553"/>
    </location>
</feature>
<feature type="compositionally biased region" description="Low complexity" evidence="3">
    <location>
        <begin position="1387"/>
        <end position="1403"/>
    </location>
</feature>
<name>A0A9P6FGU5_9FUNG</name>
<feature type="domain" description="BTB" evidence="4">
    <location>
        <begin position="1139"/>
        <end position="1229"/>
    </location>
</feature>
<dbReference type="InterPro" id="IPR011333">
    <property type="entry name" value="SKP1/BTB/POZ_sf"/>
</dbReference>
<feature type="compositionally biased region" description="Polar residues" evidence="3">
    <location>
        <begin position="63"/>
        <end position="83"/>
    </location>
</feature>
<feature type="compositionally biased region" description="Low complexity" evidence="3">
    <location>
        <begin position="840"/>
        <end position="855"/>
    </location>
</feature>
<dbReference type="Gene3D" id="3.30.710.10">
    <property type="entry name" value="Potassium Channel Kv1.1, Chain A"/>
    <property type="match status" value="1"/>
</dbReference>
<feature type="region of interest" description="Disordered" evidence="3">
    <location>
        <begin position="1356"/>
        <end position="1408"/>
    </location>
</feature>
<dbReference type="GO" id="GO:0005739">
    <property type="term" value="C:mitochondrion"/>
    <property type="evidence" value="ECO:0007669"/>
    <property type="project" value="TreeGrafter"/>
</dbReference>
<proteinExistence type="predicted"/>
<feature type="compositionally biased region" description="Polar residues" evidence="3">
    <location>
        <begin position="22"/>
        <end position="31"/>
    </location>
</feature>
<dbReference type="PROSITE" id="PS50097">
    <property type="entry name" value="BTB"/>
    <property type="match status" value="1"/>
</dbReference>
<dbReference type="GO" id="GO:0005829">
    <property type="term" value="C:cytosol"/>
    <property type="evidence" value="ECO:0007669"/>
    <property type="project" value="TreeGrafter"/>
</dbReference>
<comment type="caution">
    <text evidence="5">The sequence shown here is derived from an EMBL/GenBank/DDBJ whole genome shotgun (WGS) entry which is preliminary data.</text>
</comment>
<dbReference type="SUPFAM" id="SSF117281">
    <property type="entry name" value="Kelch motif"/>
    <property type="match status" value="1"/>
</dbReference>
<accession>A0A9P6FGU5</accession>
<feature type="compositionally biased region" description="Polar residues" evidence="3">
    <location>
        <begin position="987"/>
        <end position="1006"/>
    </location>
</feature>
<feature type="compositionally biased region" description="Low complexity" evidence="3">
    <location>
        <begin position="657"/>
        <end position="688"/>
    </location>
</feature>
<evidence type="ECO:0000313" key="5">
    <source>
        <dbReference type="EMBL" id="KAF9550351.1"/>
    </source>
</evidence>
<feature type="compositionally biased region" description="Low complexity" evidence="3">
    <location>
        <begin position="1015"/>
        <end position="1024"/>
    </location>
</feature>
<evidence type="ECO:0000259" key="4">
    <source>
        <dbReference type="PROSITE" id="PS50097"/>
    </source>
</evidence>
<feature type="compositionally biased region" description="Low complexity" evidence="3">
    <location>
        <begin position="762"/>
        <end position="788"/>
    </location>
</feature>
<dbReference type="Gene3D" id="2.120.10.80">
    <property type="entry name" value="Kelch-type beta propeller"/>
    <property type="match status" value="1"/>
</dbReference>
<feature type="region of interest" description="Disordered" evidence="3">
    <location>
        <begin position="754"/>
        <end position="871"/>
    </location>
</feature>
<keyword evidence="6" id="KW-1185">Reference proteome</keyword>
<dbReference type="GO" id="GO:0045454">
    <property type="term" value="P:cell redox homeostasis"/>
    <property type="evidence" value="ECO:0007669"/>
    <property type="project" value="TreeGrafter"/>
</dbReference>
<evidence type="ECO:0000256" key="1">
    <source>
        <dbReference type="ARBA" id="ARBA00022441"/>
    </source>
</evidence>
<protein>
    <recommendedName>
        <fullName evidence="4">BTB domain-containing protein</fullName>
    </recommendedName>
</protein>
<dbReference type="InterPro" id="IPR015915">
    <property type="entry name" value="Kelch-typ_b-propeller"/>
</dbReference>
<feature type="compositionally biased region" description="Polar residues" evidence="3">
    <location>
        <begin position="320"/>
        <end position="340"/>
    </location>
</feature>
<gene>
    <name evidence="5" type="ORF">EC957_000653</name>
</gene>
<keyword evidence="1" id="KW-0880">Kelch repeat</keyword>
<feature type="region of interest" description="Disordered" evidence="3">
    <location>
        <begin position="312"/>
        <end position="351"/>
    </location>
</feature>
<feature type="region of interest" description="Disordered" evidence="3">
    <location>
        <begin position="987"/>
        <end position="1024"/>
    </location>
</feature>
<keyword evidence="2" id="KW-0677">Repeat</keyword>
<reference evidence="5" key="1">
    <citation type="journal article" date="2020" name="Fungal Divers.">
        <title>Resolving the Mortierellaceae phylogeny through synthesis of multi-gene phylogenetics and phylogenomics.</title>
        <authorList>
            <person name="Vandepol N."/>
            <person name="Liber J."/>
            <person name="Desiro A."/>
            <person name="Na H."/>
            <person name="Kennedy M."/>
            <person name="Barry K."/>
            <person name="Grigoriev I.V."/>
            <person name="Miller A.N."/>
            <person name="O'Donnell K."/>
            <person name="Stajich J.E."/>
            <person name="Bonito G."/>
        </authorList>
    </citation>
    <scope>NUCLEOTIDE SEQUENCE</scope>
    <source>
        <strain evidence="5">NRRL 2591</strain>
    </source>
</reference>
<dbReference type="PANTHER" id="PTHR43503:SF2">
    <property type="entry name" value="NEGATIVE REGULATOR OF SPORULATION MDS3-RELATED"/>
    <property type="match status" value="1"/>
</dbReference>
<dbReference type="EMBL" id="JAAAXW010000011">
    <property type="protein sequence ID" value="KAF9550351.1"/>
    <property type="molecule type" value="Genomic_DNA"/>
</dbReference>
<dbReference type="Proteomes" id="UP000723463">
    <property type="component" value="Unassembled WGS sequence"/>
</dbReference>
<dbReference type="PANTHER" id="PTHR43503">
    <property type="entry name" value="MCG48959-RELATED"/>
    <property type="match status" value="1"/>
</dbReference>
<feature type="compositionally biased region" description="Polar residues" evidence="3">
    <location>
        <begin position="1"/>
        <end position="15"/>
    </location>
</feature>
<feature type="region of interest" description="Disordered" evidence="3">
    <location>
        <begin position="371"/>
        <end position="411"/>
    </location>
</feature>
<feature type="region of interest" description="Disordered" evidence="3">
    <location>
        <begin position="1"/>
        <end position="83"/>
    </location>
</feature>
<feature type="compositionally biased region" description="Polar residues" evidence="3">
    <location>
        <begin position="806"/>
        <end position="827"/>
    </location>
</feature>
<feature type="compositionally biased region" description="Low complexity" evidence="3">
    <location>
        <begin position="384"/>
        <end position="411"/>
    </location>
</feature>
<feature type="compositionally biased region" description="Low complexity" evidence="3">
    <location>
        <begin position="508"/>
        <end position="553"/>
    </location>
</feature>
<feature type="region of interest" description="Disordered" evidence="3">
    <location>
        <begin position="655"/>
        <end position="719"/>
    </location>
</feature>